<dbReference type="SUPFAM" id="SSF103473">
    <property type="entry name" value="MFS general substrate transporter"/>
    <property type="match status" value="1"/>
</dbReference>
<evidence type="ECO:0000256" key="5">
    <source>
        <dbReference type="ARBA" id="ARBA00023136"/>
    </source>
</evidence>
<evidence type="ECO:0000256" key="1">
    <source>
        <dbReference type="ARBA" id="ARBA00004141"/>
    </source>
</evidence>
<dbReference type="AlphaFoldDB" id="A0A922CJI0"/>
<organism evidence="8 9">
    <name type="scientific">Manduca sexta</name>
    <name type="common">Tobacco hawkmoth</name>
    <name type="synonym">Tobacco hornworm</name>
    <dbReference type="NCBI Taxonomy" id="7130"/>
    <lineage>
        <taxon>Eukaryota</taxon>
        <taxon>Metazoa</taxon>
        <taxon>Ecdysozoa</taxon>
        <taxon>Arthropoda</taxon>
        <taxon>Hexapoda</taxon>
        <taxon>Insecta</taxon>
        <taxon>Pterygota</taxon>
        <taxon>Neoptera</taxon>
        <taxon>Endopterygota</taxon>
        <taxon>Lepidoptera</taxon>
        <taxon>Glossata</taxon>
        <taxon>Ditrysia</taxon>
        <taxon>Bombycoidea</taxon>
        <taxon>Sphingidae</taxon>
        <taxon>Sphinginae</taxon>
        <taxon>Sphingini</taxon>
        <taxon>Manduca</taxon>
    </lineage>
</organism>
<dbReference type="Pfam" id="PF07690">
    <property type="entry name" value="MFS_1"/>
    <property type="match status" value="1"/>
</dbReference>
<reference evidence="8" key="2">
    <citation type="submission" date="2020-12" db="EMBL/GenBank/DDBJ databases">
        <authorList>
            <person name="Kanost M."/>
        </authorList>
    </citation>
    <scope>NUCLEOTIDE SEQUENCE</scope>
</reference>
<gene>
    <name evidence="8" type="ORF">O3G_MSEX005350</name>
</gene>
<dbReference type="Gene3D" id="1.20.1250.20">
    <property type="entry name" value="MFS general substrate transporter like domains"/>
    <property type="match status" value="1"/>
</dbReference>
<evidence type="ECO:0000256" key="4">
    <source>
        <dbReference type="ARBA" id="ARBA00022989"/>
    </source>
</evidence>
<feature type="transmembrane region" description="Helical" evidence="6">
    <location>
        <begin position="405"/>
        <end position="428"/>
    </location>
</feature>
<evidence type="ECO:0000313" key="8">
    <source>
        <dbReference type="EMBL" id="KAG6448249.1"/>
    </source>
</evidence>
<dbReference type="PANTHER" id="PTHR23511">
    <property type="entry name" value="SYNAPTIC VESICLE GLYCOPROTEIN 2"/>
    <property type="match status" value="1"/>
</dbReference>
<keyword evidence="3 6" id="KW-0812">Transmembrane</keyword>
<feature type="transmembrane region" description="Helical" evidence="6">
    <location>
        <begin position="379"/>
        <end position="398"/>
    </location>
</feature>
<sequence length="525" mass="56429">MIFKCCYSQTKMKGKVDVQSDLTFETKVKEMENVDLEDALDLAGYGKYQWFHSSLMLFTLLATVLEMIGIAFVMPTATCDLEIPDNLKGILTSIPNIGVILTATLWGRAADTLGRKPVLIISSAMSGLLGLAAAFMPNLLGFALFKLASSLFLSCPSSICFAYACEIMPMKYRDITVLVCNGLLMLLSILSPAFAWLILPYSWRLEIGTLVFRPWRLLTVVYVMPLIIAAVFMLGMQESPKFLAARGKWQESLAVLRKVYSTNTGLAPEEYQVKSLNSSSDTVSEGSSDSNGELAPGPRKLSAMSLLKPPHVKWLVLTSFLTFGIMSVLNGLFLFAPDILNRALDGSEDEVGTICVLLNQNGNSTDTGACMDDISHETFQIMVITTLIFGLIVMAASVMPLSKKVVLVTMFTIVGAACLTSVLTTNIVLVGVTMSSLQLSSLGMGPVIAYAVSLFPTSLRGTAVGAVLMFGRLGSAVGANVAGLLLAAACTATFYGFTALLLLCAALSFLLPKDNSRDEDSSSQL</sequence>
<dbReference type="GO" id="GO:0016020">
    <property type="term" value="C:membrane"/>
    <property type="evidence" value="ECO:0007669"/>
    <property type="project" value="UniProtKB-SubCell"/>
</dbReference>
<dbReference type="PANTHER" id="PTHR23511:SF35">
    <property type="entry name" value="MAJOR FACILITATOR SUPERFAMILY (MFS) PROFILE DOMAIN-CONTAINING PROTEIN"/>
    <property type="match status" value="1"/>
</dbReference>
<accession>A0A922CJI0</accession>
<comment type="subcellular location">
    <subcellularLocation>
        <location evidence="1">Membrane</location>
        <topology evidence="1">Multi-pass membrane protein</topology>
    </subcellularLocation>
</comment>
<dbReference type="InterPro" id="IPR020846">
    <property type="entry name" value="MFS_dom"/>
</dbReference>
<dbReference type="InterPro" id="IPR036259">
    <property type="entry name" value="MFS_trans_sf"/>
</dbReference>
<feature type="transmembrane region" description="Helical" evidence="6">
    <location>
        <begin position="314"/>
        <end position="336"/>
    </location>
</feature>
<comment type="caution">
    <text evidence="8">The sequence shown here is derived from an EMBL/GenBank/DDBJ whole genome shotgun (WGS) entry which is preliminary data.</text>
</comment>
<feature type="transmembrane region" description="Helical" evidence="6">
    <location>
        <begin position="215"/>
        <end position="236"/>
    </location>
</feature>
<evidence type="ECO:0000313" key="9">
    <source>
        <dbReference type="Proteomes" id="UP000791440"/>
    </source>
</evidence>
<keyword evidence="5 6" id="KW-0472">Membrane</keyword>
<evidence type="ECO:0000259" key="7">
    <source>
        <dbReference type="PROSITE" id="PS50850"/>
    </source>
</evidence>
<keyword evidence="2" id="KW-0813">Transport</keyword>
<reference evidence="8" key="1">
    <citation type="journal article" date="2016" name="Insect Biochem. Mol. Biol.">
        <title>Multifaceted biological insights from a draft genome sequence of the tobacco hornworm moth, Manduca sexta.</title>
        <authorList>
            <person name="Kanost M.R."/>
            <person name="Arrese E.L."/>
            <person name="Cao X."/>
            <person name="Chen Y.R."/>
            <person name="Chellapilla S."/>
            <person name="Goldsmith M.R."/>
            <person name="Grosse-Wilde E."/>
            <person name="Heckel D.G."/>
            <person name="Herndon N."/>
            <person name="Jiang H."/>
            <person name="Papanicolaou A."/>
            <person name="Qu J."/>
            <person name="Soulages J.L."/>
            <person name="Vogel H."/>
            <person name="Walters J."/>
            <person name="Waterhouse R.M."/>
            <person name="Ahn S.J."/>
            <person name="Almeida F.C."/>
            <person name="An C."/>
            <person name="Aqrawi P."/>
            <person name="Bretschneider A."/>
            <person name="Bryant W.B."/>
            <person name="Bucks S."/>
            <person name="Chao H."/>
            <person name="Chevignon G."/>
            <person name="Christen J.M."/>
            <person name="Clarke D.F."/>
            <person name="Dittmer N.T."/>
            <person name="Ferguson L.C.F."/>
            <person name="Garavelou S."/>
            <person name="Gordon K.H.J."/>
            <person name="Gunaratna R.T."/>
            <person name="Han Y."/>
            <person name="Hauser F."/>
            <person name="He Y."/>
            <person name="Heidel-Fischer H."/>
            <person name="Hirsh A."/>
            <person name="Hu Y."/>
            <person name="Jiang H."/>
            <person name="Kalra D."/>
            <person name="Klinner C."/>
            <person name="Konig C."/>
            <person name="Kovar C."/>
            <person name="Kroll A.R."/>
            <person name="Kuwar S.S."/>
            <person name="Lee S.L."/>
            <person name="Lehman R."/>
            <person name="Li K."/>
            <person name="Li Z."/>
            <person name="Liang H."/>
            <person name="Lovelace S."/>
            <person name="Lu Z."/>
            <person name="Mansfield J.H."/>
            <person name="McCulloch K.J."/>
            <person name="Mathew T."/>
            <person name="Morton B."/>
            <person name="Muzny D.M."/>
            <person name="Neunemann D."/>
            <person name="Ongeri F."/>
            <person name="Pauchet Y."/>
            <person name="Pu L.L."/>
            <person name="Pyrousis I."/>
            <person name="Rao X.J."/>
            <person name="Redding A."/>
            <person name="Roesel C."/>
            <person name="Sanchez-Gracia A."/>
            <person name="Schaack S."/>
            <person name="Shukla A."/>
            <person name="Tetreau G."/>
            <person name="Wang Y."/>
            <person name="Xiong G.H."/>
            <person name="Traut W."/>
            <person name="Walsh T.K."/>
            <person name="Worley K.C."/>
            <person name="Wu D."/>
            <person name="Wu W."/>
            <person name="Wu Y.Q."/>
            <person name="Zhang X."/>
            <person name="Zou Z."/>
            <person name="Zucker H."/>
            <person name="Briscoe A.D."/>
            <person name="Burmester T."/>
            <person name="Clem R.J."/>
            <person name="Feyereisen R."/>
            <person name="Grimmelikhuijzen C.J.P."/>
            <person name="Hamodrakas S.J."/>
            <person name="Hansson B.S."/>
            <person name="Huguet E."/>
            <person name="Jermiin L.S."/>
            <person name="Lan Q."/>
            <person name="Lehman H.K."/>
            <person name="Lorenzen M."/>
            <person name="Merzendorfer H."/>
            <person name="Michalopoulos I."/>
            <person name="Morton D.B."/>
            <person name="Muthukrishnan S."/>
            <person name="Oakeshott J.G."/>
            <person name="Palmer W."/>
            <person name="Park Y."/>
            <person name="Passarelli A.L."/>
            <person name="Rozas J."/>
            <person name="Schwartz L.M."/>
            <person name="Smith W."/>
            <person name="Southgate A."/>
            <person name="Vilcinskas A."/>
            <person name="Vogt R."/>
            <person name="Wang P."/>
            <person name="Werren J."/>
            <person name="Yu X.Q."/>
            <person name="Zhou J.J."/>
            <person name="Brown S.J."/>
            <person name="Scherer S.E."/>
            <person name="Richards S."/>
            <person name="Blissard G.W."/>
        </authorList>
    </citation>
    <scope>NUCLEOTIDE SEQUENCE</scope>
</reference>
<feature type="transmembrane region" description="Helical" evidence="6">
    <location>
        <begin position="482"/>
        <end position="511"/>
    </location>
</feature>
<feature type="transmembrane region" description="Helical" evidence="6">
    <location>
        <begin position="118"/>
        <end position="136"/>
    </location>
</feature>
<evidence type="ECO:0000256" key="6">
    <source>
        <dbReference type="SAM" id="Phobius"/>
    </source>
</evidence>
<evidence type="ECO:0000256" key="2">
    <source>
        <dbReference type="ARBA" id="ARBA00022448"/>
    </source>
</evidence>
<dbReference type="EMBL" id="JH668354">
    <property type="protein sequence ID" value="KAG6448249.1"/>
    <property type="molecule type" value="Genomic_DNA"/>
</dbReference>
<keyword evidence="4 6" id="KW-1133">Transmembrane helix</keyword>
<proteinExistence type="predicted"/>
<dbReference type="InterPro" id="IPR011701">
    <property type="entry name" value="MFS"/>
</dbReference>
<feature type="domain" description="Major facilitator superfamily (MFS) profile" evidence="7">
    <location>
        <begin position="52"/>
        <end position="516"/>
    </location>
</feature>
<feature type="transmembrane region" description="Helical" evidence="6">
    <location>
        <begin position="55"/>
        <end position="77"/>
    </location>
</feature>
<dbReference type="GO" id="GO:0022857">
    <property type="term" value="F:transmembrane transporter activity"/>
    <property type="evidence" value="ECO:0007669"/>
    <property type="project" value="InterPro"/>
</dbReference>
<dbReference type="PROSITE" id="PS50850">
    <property type="entry name" value="MFS"/>
    <property type="match status" value="1"/>
</dbReference>
<name>A0A922CJI0_MANSE</name>
<dbReference type="Proteomes" id="UP000791440">
    <property type="component" value="Unassembled WGS sequence"/>
</dbReference>
<evidence type="ECO:0000256" key="3">
    <source>
        <dbReference type="ARBA" id="ARBA00022692"/>
    </source>
</evidence>
<protein>
    <recommendedName>
        <fullName evidence="7">Major facilitator superfamily (MFS) profile domain-containing protein</fullName>
    </recommendedName>
</protein>
<feature type="transmembrane region" description="Helical" evidence="6">
    <location>
        <begin position="177"/>
        <end position="203"/>
    </location>
</feature>
<feature type="transmembrane region" description="Helical" evidence="6">
    <location>
        <begin position="89"/>
        <end position="106"/>
    </location>
</feature>
<feature type="transmembrane region" description="Helical" evidence="6">
    <location>
        <begin position="142"/>
        <end position="165"/>
    </location>
</feature>
<keyword evidence="9" id="KW-1185">Reference proteome</keyword>
<feature type="transmembrane region" description="Helical" evidence="6">
    <location>
        <begin position="448"/>
        <end position="470"/>
    </location>
</feature>